<evidence type="ECO:0000256" key="1">
    <source>
        <dbReference type="ARBA" id="ARBA00003195"/>
    </source>
</evidence>
<protein>
    <recommendedName>
        <fullName evidence="5">NADH dehydrogenase [ubiquinone] 1 beta subcomplex subunit 2, mitochondrial</fullName>
    </recommendedName>
    <alternativeName>
        <fullName evidence="13">Complex I-AGGG</fullName>
    </alternativeName>
    <alternativeName>
        <fullName evidence="14">NADH-ubiquinone oxidoreductase AGGG subunit</fullName>
    </alternativeName>
</protein>
<evidence type="ECO:0000256" key="12">
    <source>
        <dbReference type="ARBA" id="ARBA00023136"/>
    </source>
</evidence>
<keyword evidence="7" id="KW-0679">Respiratory chain</keyword>
<keyword evidence="9" id="KW-0809">Transit peptide</keyword>
<dbReference type="Bgee" id="ENSMODG00000038437">
    <property type="expression patterns" value="Expressed in skeleton of lower jaw and 7 other cell types or tissues"/>
</dbReference>
<evidence type="ECO:0000256" key="14">
    <source>
        <dbReference type="ARBA" id="ARBA00031736"/>
    </source>
</evidence>
<keyword evidence="6" id="KW-0813">Transport</keyword>
<dbReference type="Proteomes" id="UP000002280">
    <property type="component" value="Chromosome 3"/>
</dbReference>
<evidence type="ECO:0000256" key="2">
    <source>
        <dbReference type="ARBA" id="ARBA00004443"/>
    </source>
</evidence>
<evidence type="ECO:0000313" key="16">
    <source>
        <dbReference type="Proteomes" id="UP000002280"/>
    </source>
</evidence>
<dbReference type="Pfam" id="PF14813">
    <property type="entry name" value="NADH_B2"/>
    <property type="match status" value="1"/>
</dbReference>
<dbReference type="InterPro" id="IPR026627">
    <property type="entry name" value="NDUFB2_animal"/>
</dbReference>
<comment type="function">
    <text evidence="1">Accessory subunit of the mitochondrial membrane respiratory chain NADH dehydrogenase (Complex I), that is believed not to be involved in catalysis. Complex I functions in the transfer of electrons from NADH to the respiratory chain. The immediate electron acceptor for the enzyme is believed to be ubiquinone.</text>
</comment>
<dbReference type="STRING" id="13616.ENSMODP00000046455"/>
<evidence type="ECO:0000256" key="9">
    <source>
        <dbReference type="ARBA" id="ARBA00022946"/>
    </source>
</evidence>
<evidence type="ECO:0000256" key="5">
    <source>
        <dbReference type="ARBA" id="ARBA00014585"/>
    </source>
</evidence>
<reference evidence="15" key="2">
    <citation type="submission" date="2025-08" db="UniProtKB">
        <authorList>
            <consortium name="Ensembl"/>
        </authorList>
    </citation>
    <scope>IDENTIFICATION</scope>
</reference>
<dbReference type="Ensembl" id="ENSMODT00000058487.1">
    <property type="protein sequence ID" value="ENSMODP00000046455.1"/>
    <property type="gene ID" value="ENSMODG00000038437.1"/>
</dbReference>
<evidence type="ECO:0000256" key="8">
    <source>
        <dbReference type="ARBA" id="ARBA00022792"/>
    </source>
</evidence>
<evidence type="ECO:0000256" key="11">
    <source>
        <dbReference type="ARBA" id="ARBA00023128"/>
    </source>
</evidence>
<dbReference type="AlphaFoldDB" id="A0A5F8GG02"/>
<evidence type="ECO:0000256" key="6">
    <source>
        <dbReference type="ARBA" id="ARBA00022448"/>
    </source>
</evidence>
<reference evidence="15 16" key="1">
    <citation type="journal article" date="2007" name="Nature">
        <title>Genome of the marsupial Monodelphis domestica reveals innovation in non-coding sequences.</title>
        <authorList>
            <person name="Mikkelsen T.S."/>
            <person name="Wakefield M.J."/>
            <person name="Aken B."/>
            <person name="Amemiya C.T."/>
            <person name="Chang J.L."/>
            <person name="Duke S."/>
            <person name="Garber M."/>
            <person name="Gentles A.J."/>
            <person name="Goodstadt L."/>
            <person name="Heger A."/>
            <person name="Jurka J."/>
            <person name="Kamal M."/>
            <person name="Mauceli E."/>
            <person name="Searle S.M."/>
            <person name="Sharpe T."/>
            <person name="Baker M.L."/>
            <person name="Batzer M.A."/>
            <person name="Benos P.V."/>
            <person name="Belov K."/>
            <person name="Clamp M."/>
            <person name="Cook A."/>
            <person name="Cuff J."/>
            <person name="Das R."/>
            <person name="Davidow L."/>
            <person name="Deakin J.E."/>
            <person name="Fazzari M.J."/>
            <person name="Glass J.L."/>
            <person name="Grabherr M."/>
            <person name="Greally J.M."/>
            <person name="Gu W."/>
            <person name="Hore T.A."/>
            <person name="Huttley G.A."/>
            <person name="Kleber M."/>
            <person name="Jirtle R.L."/>
            <person name="Koina E."/>
            <person name="Lee J.T."/>
            <person name="Mahony S."/>
            <person name="Marra M.A."/>
            <person name="Miller R.D."/>
            <person name="Nicholls R.D."/>
            <person name="Oda M."/>
            <person name="Papenfuss A.T."/>
            <person name="Parra Z.E."/>
            <person name="Pollock D.D."/>
            <person name="Ray D.A."/>
            <person name="Schein J.E."/>
            <person name="Speed T.P."/>
            <person name="Thompson K."/>
            <person name="VandeBerg J.L."/>
            <person name="Wade C.M."/>
            <person name="Walker J.A."/>
            <person name="Waters P.D."/>
            <person name="Webber C."/>
            <person name="Weidman J.R."/>
            <person name="Xie X."/>
            <person name="Zody M.C."/>
            <person name="Baldwin J."/>
            <person name="Abdouelleil A."/>
            <person name="Abdulkadir J."/>
            <person name="Abebe A."/>
            <person name="Abera B."/>
            <person name="Abreu J."/>
            <person name="Acer S.C."/>
            <person name="Aftuck L."/>
            <person name="Alexander A."/>
            <person name="An P."/>
            <person name="Anderson E."/>
            <person name="Anderson S."/>
            <person name="Arachi H."/>
            <person name="Azer M."/>
            <person name="Bachantsang P."/>
            <person name="Barry A."/>
            <person name="Bayul T."/>
            <person name="Berlin A."/>
            <person name="Bessette D."/>
            <person name="Bloom T."/>
            <person name="Bloom T."/>
            <person name="Boguslavskiy L."/>
            <person name="Bonnet C."/>
            <person name="Boukhgalter B."/>
            <person name="Bourzgui I."/>
            <person name="Brown A."/>
            <person name="Cahill P."/>
            <person name="Channer S."/>
            <person name="Cheshatsang Y."/>
            <person name="Chuda L."/>
            <person name="Citroen M."/>
            <person name="Collymore A."/>
            <person name="Cooke P."/>
            <person name="Costello M."/>
            <person name="D'Aco K."/>
            <person name="Daza R."/>
            <person name="De Haan G."/>
            <person name="DeGray S."/>
            <person name="DeMaso C."/>
            <person name="Dhargay N."/>
            <person name="Dooley K."/>
            <person name="Dooley E."/>
            <person name="Doricent M."/>
            <person name="Dorje P."/>
            <person name="Dorjee K."/>
            <person name="Dupes A."/>
            <person name="Elong R."/>
            <person name="Falk J."/>
            <person name="Farina A."/>
            <person name="Faro S."/>
            <person name="Ferguson D."/>
            <person name="Fisher S."/>
            <person name="Foley C.D."/>
            <person name="Franke A."/>
            <person name="Friedrich D."/>
            <person name="Gadbois L."/>
            <person name="Gearin G."/>
            <person name="Gearin C.R."/>
            <person name="Giannoukos G."/>
            <person name="Goode T."/>
            <person name="Graham J."/>
            <person name="Grandbois E."/>
            <person name="Grewal S."/>
            <person name="Gyaltsen K."/>
            <person name="Hafez N."/>
            <person name="Hagos B."/>
            <person name="Hall J."/>
            <person name="Henson C."/>
            <person name="Hollinger A."/>
            <person name="Honan T."/>
            <person name="Huard M.D."/>
            <person name="Hughes L."/>
            <person name="Hurhula B."/>
            <person name="Husby M.E."/>
            <person name="Kamat A."/>
            <person name="Kanga B."/>
            <person name="Kashin S."/>
            <person name="Khazanovich D."/>
            <person name="Kisner P."/>
            <person name="Lance K."/>
            <person name="Lara M."/>
            <person name="Lee W."/>
            <person name="Lennon N."/>
            <person name="Letendre F."/>
            <person name="LeVine R."/>
            <person name="Lipovsky A."/>
            <person name="Liu X."/>
            <person name="Liu J."/>
            <person name="Liu S."/>
            <person name="Lokyitsang T."/>
            <person name="Lokyitsang Y."/>
            <person name="Lubonja R."/>
            <person name="Lui A."/>
            <person name="MacDonald P."/>
            <person name="Magnisalis V."/>
            <person name="Maru K."/>
            <person name="Matthews C."/>
            <person name="McCusker W."/>
            <person name="McDonough S."/>
            <person name="Mehta T."/>
            <person name="Meldrim J."/>
            <person name="Meneus L."/>
            <person name="Mihai O."/>
            <person name="Mihalev A."/>
            <person name="Mihova T."/>
            <person name="Mittelman R."/>
            <person name="Mlenga V."/>
            <person name="Montmayeur A."/>
            <person name="Mulrain L."/>
            <person name="Navidi A."/>
            <person name="Naylor J."/>
            <person name="Negash T."/>
            <person name="Nguyen T."/>
            <person name="Nguyen N."/>
            <person name="Nicol R."/>
            <person name="Norbu C."/>
            <person name="Norbu N."/>
            <person name="Novod N."/>
            <person name="O'Neill B."/>
            <person name="Osman S."/>
            <person name="Markiewicz E."/>
            <person name="Oyono O.L."/>
            <person name="Patti C."/>
            <person name="Phunkhang P."/>
            <person name="Pierre F."/>
            <person name="Priest M."/>
            <person name="Raghuraman S."/>
            <person name="Rege F."/>
            <person name="Reyes R."/>
            <person name="Rise C."/>
            <person name="Rogov P."/>
            <person name="Ross K."/>
            <person name="Ryan E."/>
            <person name="Settipalli S."/>
            <person name="Shea T."/>
            <person name="Sherpa N."/>
            <person name="Shi L."/>
            <person name="Shih D."/>
            <person name="Sparrow T."/>
            <person name="Spaulding J."/>
            <person name="Stalker J."/>
            <person name="Stange-Thomann N."/>
            <person name="Stavropoulos S."/>
            <person name="Stone C."/>
            <person name="Strader C."/>
            <person name="Tesfaye S."/>
            <person name="Thomson T."/>
            <person name="Thoulutsang Y."/>
            <person name="Thoulutsang D."/>
            <person name="Topham K."/>
            <person name="Topping I."/>
            <person name="Tsamla T."/>
            <person name="Vassiliev H."/>
            <person name="Vo A."/>
            <person name="Wangchuk T."/>
            <person name="Wangdi T."/>
            <person name="Weiand M."/>
            <person name="Wilkinson J."/>
            <person name="Wilson A."/>
            <person name="Yadav S."/>
            <person name="Young G."/>
            <person name="Yu Q."/>
            <person name="Zembek L."/>
            <person name="Zhong D."/>
            <person name="Zimmer A."/>
            <person name="Zwirko Z."/>
            <person name="Jaffe D.B."/>
            <person name="Alvarez P."/>
            <person name="Brockman W."/>
            <person name="Butler J."/>
            <person name="Chin C."/>
            <person name="Gnerre S."/>
            <person name="MacCallum I."/>
            <person name="Graves J.A."/>
            <person name="Ponting C.P."/>
            <person name="Breen M."/>
            <person name="Samollow P.B."/>
            <person name="Lander E.S."/>
            <person name="Lindblad-Toh K."/>
        </authorList>
    </citation>
    <scope>NUCLEOTIDE SEQUENCE [LARGE SCALE GENOMIC DNA]</scope>
</reference>
<evidence type="ECO:0000313" key="15">
    <source>
        <dbReference type="Ensembl" id="ENSMODP00000046455.1"/>
    </source>
</evidence>
<dbReference type="OMA" id="WHGPARI"/>
<keyword evidence="12" id="KW-0472">Membrane</keyword>
<name>A0A5F8GG02_MONDO</name>
<proteinExistence type="inferred from homology"/>
<comment type="similarity">
    <text evidence="3">Belongs to the complex I NDUFB2 subunit family.</text>
</comment>
<comment type="subunit">
    <text evidence="4">Complex I is composed of 45 different subunits.</text>
</comment>
<dbReference type="InParanoid" id="A0A5F8GG02"/>
<dbReference type="GO" id="GO:0005743">
    <property type="term" value="C:mitochondrial inner membrane"/>
    <property type="evidence" value="ECO:0007669"/>
    <property type="project" value="UniProtKB-SubCell"/>
</dbReference>
<keyword evidence="8" id="KW-0999">Mitochondrion inner membrane</keyword>
<evidence type="ECO:0000256" key="13">
    <source>
        <dbReference type="ARBA" id="ARBA00031368"/>
    </source>
</evidence>
<evidence type="ECO:0000256" key="3">
    <source>
        <dbReference type="ARBA" id="ARBA00005923"/>
    </source>
</evidence>
<dbReference type="GO" id="GO:0045271">
    <property type="term" value="C:respiratory chain complex I"/>
    <property type="evidence" value="ECO:0000318"/>
    <property type="project" value="GO_Central"/>
</dbReference>
<keyword evidence="10" id="KW-0249">Electron transport</keyword>
<keyword evidence="16" id="KW-1185">Reference proteome</keyword>
<dbReference type="GeneTree" id="ENSGT00390000004044"/>
<evidence type="ECO:0000256" key="7">
    <source>
        <dbReference type="ARBA" id="ARBA00022660"/>
    </source>
</evidence>
<dbReference type="PANTHER" id="PTHR15223">
    <property type="entry name" value="NADH-UBIQUINONE OXIDOREDUCTASE AGGG SUBUNIT"/>
    <property type="match status" value="1"/>
</dbReference>
<comment type="subcellular location">
    <subcellularLocation>
        <location evidence="2">Mitochondrion inner membrane</location>
        <topology evidence="2">Peripheral membrane protein</topology>
        <orientation evidence="2">Matrix side</orientation>
    </subcellularLocation>
</comment>
<organism evidence="15 16">
    <name type="scientific">Monodelphis domestica</name>
    <name type="common">Gray short-tailed opossum</name>
    <dbReference type="NCBI Taxonomy" id="13616"/>
    <lineage>
        <taxon>Eukaryota</taxon>
        <taxon>Metazoa</taxon>
        <taxon>Chordata</taxon>
        <taxon>Craniata</taxon>
        <taxon>Vertebrata</taxon>
        <taxon>Euteleostomi</taxon>
        <taxon>Mammalia</taxon>
        <taxon>Metatheria</taxon>
        <taxon>Didelphimorphia</taxon>
        <taxon>Didelphidae</taxon>
        <taxon>Monodelphis</taxon>
    </lineage>
</organism>
<keyword evidence="11" id="KW-0496">Mitochondrion</keyword>
<reference evidence="15" key="3">
    <citation type="submission" date="2025-09" db="UniProtKB">
        <authorList>
            <consortium name="Ensembl"/>
        </authorList>
    </citation>
    <scope>IDENTIFICATION</scope>
</reference>
<dbReference type="PANTHER" id="PTHR15223:SF1">
    <property type="entry name" value="NADH DEHYDROGENASE [UBIQUINONE] 1 BETA SUBCOMPLEX SUBUNIT 2, MITOCHONDRIAL"/>
    <property type="match status" value="1"/>
</dbReference>
<evidence type="ECO:0000256" key="4">
    <source>
        <dbReference type="ARBA" id="ARBA00011533"/>
    </source>
</evidence>
<evidence type="ECO:0000256" key="10">
    <source>
        <dbReference type="ARBA" id="ARBA00022982"/>
    </source>
</evidence>
<accession>A0A5F8GG02</accession>
<sequence length="82" mass="9553">MNISYSPILMGDIHIEPCYQKFPYLTKFQLFKAELLSATIWFWILWCLGHHSDAVLGHFSYPGSSKWANEELGIPFDDEDLE</sequence>